<dbReference type="PROSITE" id="PS50249">
    <property type="entry name" value="MPN"/>
    <property type="match status" value="1"/>
</dbReference>
<dbReference type="Gene3D" id="3.40.140.10">
    <property type="entry name" value="Cytidine Deaminase, domain 2"/>
    <property type="match status" value="1"/>
</dbReference>
<dbReference type="SUPFAM" id="SSF47781">
    <property type="entry name" value="RuvA domain 2-like"/>
    <property type="match status" value="1"/>
</dbReference>
<protein>
    <recommendedName>
        <fullName evidence="7">MPN domain-containing protein</fullName>
    </recommendedName>
</protein>
<sequence length="228" mass="26014">MTEEVFHLGHRQRLRERFLQGGENALAPYEIIEMLLFAVNSRKDMKPLAKCLLKEFGTVTNVLNADEEELLKIKGMERSTLATLKLVQAVGQRQHREIIMNQRVTQISTWRHVLNYCEVSMAHLKREQLRLFFLDKRYKLIAEEVQMLGTVDHSPVYIREIVNKAVNVGATGLILVHNHPTGDPTPSASDIEATRQIKDTAERMGITLHDHIIVGKGKHTSLKHQGLI</sequence>
<evidence type="ECO:0000259" key="7">
    <source>
        <dbReference type="PROSITE" id="PS50249"/>
    </source>
</evidence>
<evidence type="ECO:0000313" key="8">
    <source>
        <dbReference type="EMBL" id="GAO98635.1"/>
    </source>
</evidence>
<dbReference type="InterPro" id="IPR046778">
    <property type="entry name" value="UPF0758_N"/>
</dbReference>
<evidence type="ECO:0000256" key="6">
    <source>
        <dbReference type="RuleBase" id="RU003797"/>
    </source>
</evidence>
<dbReference type="InterPro" id="IPR001405">
    <property type="entry name" value="UPF0758"/>
</dbReference>
<accession>A0A0K8MDL2</accession>
<keyword evidence="1" id="KW-0645">Protease</keyword>
<dbReference type="Proteomes" id="UP000036771">
    <property type="component" value="Unassembled WGS sequence"/>
</dbReference>
<evidence type="ECO:0000256" key="5">
    <source>
        <dbReference type="ARBA" id="ARBA00023049"/>
    </source>
</evidence>
<dbReference type="GO" id="GO:0046872">
    <property type="term" value="F:metal ion binding"/>
    <property type="evidence" value="ECO:0007669"/>
    <property type="project" value="UniProtKB-KW"/>
</dbReference>
<dbReference type="NCBIfam" id="TIGR00608">
    <property type="entry name" value="radc"/>
    <property type="match status" value="1"/>
</dbReference>
<dbReference type="PANTHER" id="PTHR30471:SF3">
    <property type="entry name" value="UPF0758 PROTEIN YEES-RELATED"/>
    <property type="match status" value="1"/>
</dbReference>
<reference evidence="8 9" key="1">
    <citation type="submission" date="2015-03" db="EMBL/GenBank/DDBJ databases">
        <title>Caedibacter varicaedens, whole genome shotgun sequence.</title>
        <authorList>
            <person name="Suzuki H."/>
            <person name="Dapper A.L."/>
            <person name="Gibson A.K."/>
            <person name="Jackson C."/>
            <person name="Lee H."/>
            <person name="Pejaver V.R."/>
            <person name="Doak T."/>
            <person name="Lynch M."/>
        </authorList>
    </citation>
    <scope>NUCLEOTIDE SEQUENCE [LARGE SCALE GENOMIC DNA]</scope>
</reference>
<dbReference type="InterPro" id="IPR010994">
    <property type="entry name" value="RuvA_2-like"/>
</dbReference>
<comment type="similarity">
    <text evidence="6">Belongs to the UPF0758 family.</text>
</comment>
<keyword evidence="3" id="KW-0378">Hydrolase</keyword>
<evidence type="ECO:0000313" key="9">
    <source>
        <dbReference type="Proteomes" id="UP000036771"/>
    </source>
</evidence>
<dbReference type="EMBL" id="BBVC01000074">
    <property type="protein sequence ID" value="GAO98635.1"/>
    <property type="molecule type" value="Genomic_DNA"/>
</dbReference>
<dbReference type="GO" id="GO:0006508">
    <property type="term" value="P:proteolysis"/>
    <property type="evidence" value="ECO:0007669"/>
    <property type="project" value="UniProtKB-KW"/>
</dbReference>
<organism evidence="8 9">
    <name type="scientific">Caedimonas varicaedens</name>
    <dbReference type="NCBI Taxonomy" id="1629334"/>
    <lineage>
        <taxon>Bacteria</taxon>
        <taxon>Pseudomonadati</taxon>
        <taxon>Pseudomonadota</taxon>
        <taxon>Alphaproteobacteria</taxon>
        <taxon>Holosporales</taxon>
        <taxon>Caedimonadaceae</taxon>
        <taxon>Caedimonas</taxon>
    </lineage>
</organism>
<dbReference type="InterPro" id="IPR037518">
    <property type="entry name" value="MPN"/>
</dbReference>
<dbReference type="InterPro" id="IPR025657">
    <property type="entry name" value="RadC_JAB"/>
</dbReference>
<keyword evidence="2" id="KW-0479">Metal-binding</keyword>
<comment type="caution">
    <text evidence="8">The sequence shown here is derived from an EMBL/GenBank/DDBJ whole genome shotgun (WGS) entry which is preliminary data.</text>
</comment>
<dbReference type="CDD" id="cd08071">
    <property type="entry name" value="MPN_DUF2466"/>
    <property type="match status" value="1"/>
</dbReference>
<gene>
    <name evidence="8" type="ORF">Cva_01299</name>
</gene>
<keyword evidence="4" id="KW-0862">Zinc</keyword>
<dbReference type="GO" id="GO:0008237">
    <property type="term" value="F:metallopeptidase activity"/>
    <property type="evidence" value="ECO:0007669"/>
    <property type="project" value="UniProtKB-KW"/>
</dbReference>
<dbReference type="PANTHER" id="PTHR30471">
    <property type="entry name" value="DNA REPAIR PROTEIN RADC"/>
    <property type="match status" value="1"/>
</dbReference>
<dbReference type="STRING" id="1629334.Cva_01299"/>
<evidence type="ECO:0000256" key="4">
    <source>
        <dbReference type="ARBA" id="ARBA00022833"/>
    </source>
</evidence>
<evidence type="ECO:0000256" key="2">
    <source>
        <dbReference type="ARBA" id="ARBA00022723"/>
    </source>
</evidence>
<dbReference type="Gene3D" id="1.10.150.20">
    <property type="entry name" value="5' to 3' exonuclease, C-terminal subdomain"/>
    <property type="match status" value="1"/>
</dbReference>
<proteinExistence type="inferred from homology"/>
<dbReference type="NCBIfam" id="NF000642">
    <property type="entry name" value="PRK00024.1"/>
    <property type="match status" value="1"/>
</dbReference>
<evidence type="ECO:0000256" key="1">
    <source>
        <dbReference type="ARBA" id="ARBA00022670"/>
    </source>
</evidence>
<keyword evidence="5" id="KW-0482">Metalloprotease</keyword>
<name>A0A0K8MDL2_9PROT</name>
<keyword evidence="9" id="KW-1185">Reference proteome</keyword>
<evidence type="ECO:0000256" key="3">
    <source>
        <dbReference type="ARBA" id="ARBA00022801"/>
    </source>
</evidence>
<dbReference type="AlphaFoldDB" id="A0A0K8MDL2"/>
<dbReference type="Pfam" id="PF04002">
    <property type="entry name" value="RadC"/>
    <property type="match status" value="1"/>
</dbReference>
<dbReference type="Pfam" id="PF20582">
    <property type="entry name" value="UPF0758_N"/>
    <property type="match status" value="1"/>
</dbReference>
<feature type="domain" description="MPN" evidence="7">
    <location>
        <begin position="106"/>
        <end position="228"/>
    </location>
</feature>